<accession>A0A554LV01</accession>
<keyword evidence="2 12" id="KW-0639">Primosome</keyword>
<evidence type="ECO:0000256" key="7">
    <source>
        <dbReference type="ARBA" id="ARBA00022771"/>
    </source>
</evidence>
<evidence type="ECO:0000256" key="10">
    <source>
        <dbReference type="ARBA" id="ARBA00023125"/>
    </source>
</evidence>
<evidence type="ECO:0000256" key="11">
    <source>
        <dbReference type="ARBA" id="ARBA00023163"/>
    </source>
</evidence>
<dbReference type="InterPro" id="IPR037068">
    <property type="entry name" value="DNA_primase_core_N_sf"/>
</dbReference>
<keyword evidence="7 12" id="KW-0863">Zinc-finger</keyword>
<dbReference type="GO" id="GO:0000428">
    <property type="term" value="C:DNA-directed RNA polymerase complex"/>
    <property type="evidence" value="ECO:0007669"/>
    <property type="project" value="UniProtKB-KW"/>
</dbReference>
<dbReference type="PROSITE" id="PS50880">
    <property type="entry name" value="TOPRIM"/>
    <property type="match status" value="1"/>
</dbReference>
<dbReference type="AlphaFoldDB" id="A0A554LV01"/>
<evidence type="ECO:0000256" key="1">
    <source>
        <dbReference type="ARBA" id="ARBA00022478"/>
    </source>
</evidence>
<keyword evidence="11 12" id="KW-0804">Transcription</keyword>
<dbReference type="PIRSF" id="PIRSF002811">
    <property type="entry name" value="DnaG"/>
    <property type="match status" value="1"/>
</dbReference>
<dbReference type="SMART" id="SM00400">
    <property type="entry name" value="ZnF_CHCC"/>
    <property type="match status" value="1"/>
</dbReference>
<comment type="caution">
    <text evidence="16">The sequence shown here is derived from an EMBL/GenBank/DDBJ whole genome shotgun (WGS) entry which is preliminary data.</text>
</comment>
<evidence type="ECO:0000256" key="4">
    <source>
        <dbReference type="ARBA" id="ARBA00022695"/>
    </source>
</evidence>
<evidence type="ECO:0000259" key="15">
    <source>
        <dbReference type="PROSITE" id="PS50880"/>
    </source>
</evidence>
<dbReference type="Pfam" id="PF01807">
    <property type="entry name" value="Zn_ribbon_DnaG"/>
    <property type="match status" value="1"/>
</dbReference>
<dbReference type="InterPro" id="IPR034151">
    <property type="entry name" value="TOPRIM_DnaG_bac"/>
</dbReference>
<dbReference type="PANTHER" id="PTHR30313:SF2">
    <property type="entry name" value="DNA PRIMASE"/>
    <property type="match status" value="1"/>
</dbReference>
<comment type="catalytic activity">
    <reaction evidence="12">
        <text>ssDNA + n NTP = ssDNA/pppN(pN)n-1 hybrid + (n-1) diphosphate.</text>
        <dbReference type="EC" id="2.7.7.101"/>
    </reaction>
</comment>
<evidence type="ECO:0000256" key="9">
    <source>
        <dbReference type="ARBA" id="ARBA00022842"/>
    </source>
</evidence>
<dbReference type="InterPro" id="IPR006171">
    <property type="entry name" value="TOPRIM_dom"/>
</dbReference>
<dbReference type="CDD" id="cd03364">
    <property type="entry name" value="TOPRIM_DnaG_primases"/>
    <property type="match status" value="1"/>
</dbReference>
<evidence type="ECO:0000256" key="5">
    <source>
        <dbReference type="ARBA" id="ARBA00022705"/>
    </source>
</evidence>
<dbReference type="PANTHER" id="PTHR30313">
    <property type="entry name" value="DNA PRIMASE"/>
    <property type="match status" value="1"/>
</dbReference>
<dbReference type="InterPro" id="IPR030846">
    <property type="entry name" value="DnaG_bac"/>
</dbReference>
<dbReference type="GO" id="GO:0006269">
    <property type="term" value="P:DNA replication, synthesis of primer"/>
    <property type="evidence" value="ECO:0007669"/>
    <property type="project" value="UniProtKB-UniRule"/>
</dbReference>
<comment type="subunit">
    <text evidence="12">Monomer. Interacts with DnaB.</text>
</comment>
<feature type="zinc finger region" description="CHC2-type" evidence="12 14">
    <location>
        <begin position="35"/>
        <end position="59"/>
    </location>
</feature>
<dbReference type="SUPFAM" id="SSF56731">
    <property type="entry name" value="DNA primase core"/>
    <property type="match status" value="1"/>
</dbReference>
<evidence type="ECO:0000256" key="3">
    <source>
        <dbReference type="ARBA" id="ARBA00022679"/>
    </source>
</evidence>
<dbReference type="Pfam" id="PF08275">
    <property type="entry name" value="DNAG_N"/>
    <property type="match status" value="1"/>
</dbReference>
<comment type="cofactor">
    <cofactor evidence="12 13 14">
        <name>Zn(2+)</name>
        <dbReference type="ChEBI" id="CHEBI:29105"/>
    </cofactor>
    <text evidence="12 13 14">Binds 1 zinc ion per monomer.</text>
</comment>
<keyword evidence="5 12" id="KW-0235">DNA replication</keyword>
<dbReference type="SUPFAM" id="SSF57783">
    <property type="entry name" value="Zinc beta-ribbon"/>
    <property type="match status" value="1"/>
</dbReference>
<dbReference type="EC" id="2.7.7.101" evidence="12"/>
<keyword evidence="8 12" id="KW-0862">Zinc</keyword>
<dbReference type="Proteomes" id="UP000318711">
    <property type="component" value="Unassembled WGS sequence"/>
</dbReference>
<dbReference type="Gene3D" id="3.40.1360.10">
    <property type="match status" value="1"/>
</dbReference>
<dbReference type="Gene3D" id="3.90.980.10">
    <property type="entry name" value="DNA primase, catalytic core, N-terminal domain"/>
    <property type="match status" value="1"/>
</dbReference>
<name>A0A554LV01_9BACT</name>
<keyword evidence="3 12" id="KW-0808">Transferase</keyword>
<comment type="similarity">
    <text evidence="12 13">Belongs to the DnaG primase family.</text>
</comment>
<dbReference type="InterPro" id="IPR050219">
    <property type="entry name" value="DnaG_primase"/>
</dbReference>
<organism evidence="16 17">
    <name type="scientific">Candidatus Berkelbacteria bacterium Licking1014_2</name>
    <dbReference type="NCBI Taxonomy" id="2017146"/>
    <lineage>
        <taxon>Bacteria</taxon>
        <taxon>Candidatus Berkelbacteria</taxon>
    </lineage>
</organism>
<sequence>MDSDVEQIKGRIDIVDFIGQYLKLAKAGKNYKALCPFHQEKTASFMVNPELQIYKCFGCGKAGDVFDFVMEIEGMDFREALQLIADKVGYQLQVKSQKAKGKSNEDYKDDRIPKKRLVEINRRCADFFSRLLFSAAGKSALQYLKKRGLTESTMKDFQIGWSPGENIIRGKLQQAGFSQAEVDLAGQPYRLANRIIFPINDILGSPIGFSGRALNDEQQPKYLNTPETPLFKKSKTLYGLDRAKEKIRQGETAIIVEGQMDVVASHQSEVTIAIASSGTNLTSDQLKIIRRYGANLNFCLDADSAGQAATNRAIELAWQADFNVGVIILPKAVKDPGEIAISQPKEWQRLCCQPIEAARWYLQQALAATEISTDRSVSASQKKKASQLFLPIVAKLTSQIEQEHWLKELAKSIGAAPTGVKEEFWRQNYNQKEIKAAASQKNEVSANSATQLFGLLIWQKELCQNNDKYRDVYQRLEKWYNKDKSPEEADKRRRILCLETEELFKQTEPEEIQKEIDKLIIRIRQERSEKLKTDFARQIAAAESGGEREKVKQLLKSLNEKIKSS</sequence>
<evidence type="ECO:0000256" key="12">
    <source>
        <dbReference type="HAMAP-Rule" id="MF_00974"/>
    </source>
</evidence>
<comment type="domain">
    <text evidence="12">Contains an N-terminal zinc-binding domain, a central core domain that contains the primase activity, and a C-terminal DnaB-binding domain.</text>
</comment>
<reference evidence="16 17" key="1">
    <citation type="submission" date="2017-07" db="EMBL/GenBank/DDBJ databases">
        <title>Mechanisms for carbon and nitrogen cycling indicate functional differentiation within the Candidate Phyla Radiation.</title>
        <authorList>
            <person name="Danczak R.E."/>
            <person name="Johnston M.D."/>
            <person name="Kenah C."/>
            <person name="Slattery M."/>
            <person name="Wrighton K.C."/>
            <person name="Wilkins M.J."/>
        </authorList>
    </citation>
    <scope>NUCLEOTIDE SEQUENCE [LARGE SCALE GENOMIC DNA]</scope>
    <source>
        <strain evidence="16">Licking1014_2</strain>
    </source>
</reference>
<keyword evidence="6 12" id="KW-0479">Metal-binding</keyword>
<evidence type="ECO:0000313" key="17">
    <source>
        <dbReference type="Proteomes" id="UP000318711"/>
    </source>
</evidence>
<dbReference type="GO" id="GO:0003677">
    <property type="term" value="F:DNA binding"/>
    <property type="evidence" value="ECO:0007669"/>
    <property type="project" value="UniProtKB-KW"/>
</dbReference>
<dbReference type="GO" id="GO:1990077">
    <property type="term" value="C:primosome complex"/>
    <property type="evidence" value="ECO:0007669"/>
    <property type="project" value="UniProtKB-KW"/>
</dbReference>
<gene>
    <name evidence="12" type="primary">dnaG</name>
    <name evidence="16" type="ORF">CEN88_293</name>
</gene>
<feature type="domain" description="Toprim" evidence="15">
    <location>
        <begin position="251"/>
        <end position="334"/>
    </location>
</feature>
<dbReference type="InterPro" id="IPR036977">
    <property type="entry name" value="DNA_primase_Znf_CHC2"/>
</dbReference>
<dbReference type="InterPro" id="IPR002694">
    <property type="entry name" value="Znf_CHC2"/>
</dbReference>
<dbReference type="InterPro" id="IPR006295">
    <property type="entry name" value="DNA_primase_DnaG"/>
</dbReference>
<dbReference type="EMBL" id="VMGL01000031">
    <property type="protein sequence ID" value="TSC96674.1"/>
    <property type="molecule type" value="Genomic_DNA"/>
</dbReference>
<keyword evidence="4 12" id="KW-0548">Nucleotidyltransferase</keyword>
<keyword evidence="9" id="KW-0460">Magnesium</keyword>
<evidence type="ECO:0000256" key="14">
    <source>
        <dbReference type="PIRSR" id="PIRSR002811-1"/>
    </source>
</evidence>
<evidence type="ECO:0000256" key="8">
    <source>
        <dbReference type="ARBA" id="ARBA00022833"/>
    </source>
</evidence>
<dbReference type="SMART" id="SM00493">
    <property type="entry name" value="TOPRIM"/>
    <property type="match status" value="1"/>
</dbReference>
<dbReference type="NCBIfam" id="TIGR01391">
    <property type="entry name" value="dnaG"/>
    <property type="match status" value="1"/>
</dbReference>
<evidence type="ECO:0000256" key="2">
    <source>
        <dbReference type="ARBA" id="ARBA00022515"/>
    </source>
</evidence>
<comment type="function">
    <text evidence="12 13">RNA polymerase that catalyzes the synthesis of short RNA molecules used as primers for DNA polymerase during DNA replication.</text>
</comment>
<evidence type="ECO:0000256" key="13">
    <source>
        <dbReference type="PIRNR" id="PIRNR002811"/>
    </source>
</evidence>
<keyword evidence="1 12" id="KW-0240">DNA-directed RNA polymerase</keyword>
<keyword evidence="10 12" id="KW-0238">DNA-binding</keyword>
<dbReference type="GO" id="GO:0005737">
    <property type="term" value="C:cytoplasm"/>
    <property type="evidence" value="ECO:0007669"/>
    <property type="project" value="TreeGrafter"/>
</dbReference>
<dbReference type="GO" id="GO:0003899">
    <property type="term" value="F:DNA-directed RNA polymerase activity"/>
    <property type="evidence" value="ECO:0007669"/>
    <property type="project" value="UniProtKB-UniRule"/>
</dbReference>
<dbReference type="Gene3D" id="3.90.580.10">
    <property type="entry name" value="Zinc finger, CHC2-type domain"/>
    <property type="match status" value="1"/>
</dbReference>
<proteinExistence type="inferred from homology"/>
<evidence type="ECO:0000313" key="16">
    <source>
        <dbReference type="EMBL" id="TSC96674.1"/>
    </source>
</evidence>
<dbReference type="HAMAP" id="MF_00974">
    <property type="entry name" value="DNA_primase_DnaG"/>
    <property type="match status" value="1"/>
</dbReference>
<dbReference type="GO" id="GO:0008270">
    <property type="term" value="F:zinc ion binding"/>
    <property type="evidence" value="ECO:0007669"/>
    <property type="project" value="UniProtKB-UniRule"/>
</dbReference>
<dbReference type="Pfam" id="PF13155">
    <property type="entry name" value="Toprim_2"/>
    <property type="match status" value="1"/>
</dbReference>
<evidence type="ECO:0000256" key="6">
    <source>
        <dbReference type="ARBA" id="ARBA00022723"/>
    </source>
</evidence>
<dbReference type="FunFam" id="3.90.580.10:FF:000001">
    <property type="entry name" value="DNA primase"/>
    <property type="match status" value="1"/>
</dbReference>
<protein>
    <recommendedName>
        <fullName evidence="12 13">DNA primase</fullName>
        <ecNumber evidence="12">2.7.7.101</ecNumber>
    </recommendedName>
</protein>
<dbReference type="InterPro" id="IPR013264">
    <property type="entry name" value="DNAG_N"/>
</dbReference>